<dbReference type="Gramene" id="AET2Gv20672500.1">
    <property type="protein sequence ID" value="AET2Gv20672500.1"/>
    <property type="gene ID" value="AET2Gv20672500"/>
</dbReference>
<evidence type="ECO:0000256" key="1">
    <source>
        <dbReference type="SAM" id="MobiDB-lite"/>
    </source>
</evidence>
<reference evidence="2" key="5">
    <citation type="journal article" date="2021" name="G3 (Bethesda)">
        <title>Aegilops tauschii genome assembly Aet v5.0 features greater sequence contiguity and improved annotation.</title>
        <authorList>
            <person name="Wang L."/>
            <person name="Zhu T."/>
            <person name="Rodriguez J.C."/>
            <person name="Deal K.R."/>
            <person name="Dubcovsky J."/>
            <person name="McGuire P.E."/>
            <person name="Lux T."/>
            <person name="Spannagl M."/>
            <person name="Mayer K.F.X."/>
            <person name="Baldrich P."/>
            <person name="Meyers B.C."/>
            <person name="Huo N."/>
            <person name="Gu Y.Q."/>
            <person name="Zhou H."/>
            <person name="Devos K.M."/>
            <person name="Bennetzen J.L."/>
            <person name="Unver T."/>
            <person name="Budak H."/>
            <person name="Gulick P.J."/>
            <person name="Galiba G."/>
            <person name="Kalapos B."/>
            <person name="Nelson D.R."/>
            <person name="Li P."/>
            <person name="You F.M."/>
            <person name="Luo M.C."/>
            <person name="Dvorak J."/>
        </authorList>
    </citation>
    <scope>NUCLEOTIDE SEQUENCE [LARGE SCALE GENOMIC DNA]</scope>
    <source>
        <strain evidence="2">cv. AL8/78</strain>
    </source>
</reference>
<name>A0A453BY72_AEGTS</name>
<dbReference type="EnsemblPlants" id="AET2Gv20672500.1">
    <property type="protein sequence ID" value="AET2Gv20672500.1"/>
    <property type="gene ID" value="AET2Gv20672500"/>
</dbReference>
<feature type="compositionally biased region" description="Basic and acidic residues" evidence="1">
    <location>
        <begin position="1"/>
        <end position="12"/>
    </location>
</feature>
<sequence length="29" mass="3310">DHHDPPFRETRQRNVSPAPSPPAFPQAQE</sequence>
<proteinExistence type="predicted"/>
<evidence type="ECO:0000313" key="3">
    <source>
        <dbReference type="Proteomes" id="UP000015105"/>
    </source>
</evidence>
<keyword evidence="3" id="KW-1185">Reference proteome</keyword>
<dbReference type="AlphaFoldDB" id="A0A453BY72"/>
<feature type="region of interest" description="Disordered" evidence="1">
    <location>
        <begin position="1"/>
        <end position="29"/>
    </location>
</feature>
<dbReference type="Proteomes" id="UP000015105">
    <property type="component" value="Chromosome 2D"/>
</dbReference>
<reference evidence="3" key="1">
    <citation type="journal article" date="2014" name="Science">
        <title>Ancient hybridizations among the ancestral genomes of bread wheat.</title>
        <authorList>
            <consortium name="International Wheat Genome Sequencing Consortium,"/>
            <person name="Marcussen T."/>
            <person name="Sandve S.R."/>
            <person name="Heier L."/>
            <person name="Spannagl M."/>
            <person name="Pfeifer M."/>
            <person name="Jakobsen K.S."/>
            <person name="Wulff B.B."/>
            <person name="Steuernagel B."/>
            <person name="Mayer K.F."/>
            <person name="Olsen O.A."/>
        </authorList>
    </citation>
    <scope>NUCLEOTIDE SEQUENCE [LARGE SCALE GENOMIC DNA]</scope>
    <source>
        <strain evidence="3">cv. AL8/78</strain>
    </source>
</reference>
<protein>
    <submittedName>
        <fullName evidence="2">Uncharacterized protein</fullName>
    </submittedName>
</protein>
<evidence type="ECO:0000313" key="2">
    <source>
        <dbReference type="EnsemblPlants" id="AET2Gv20672500.1"/>
    </source>
</evidence>
<organism evidence="2 3">
    <name type="scientific">Aegilops tauschii subsp. strangulata</name>
    <name type="common">Goatgrass</name>
    <dbReference type="NCBI Taxonomy" id="200361"/>
    <lineage>
        <taxon>Eukaryota</taxon>
        <taxon>Viridiplantae</taxon>
        <taxon>Streptophyta</taxon>
        <taxon>Embryophyta</taxon>
        <taxon>Tracheophyta</taxon>
        <taxon>Spermatophyta</taxon>
        <taxon>Magnoliopsida</taxon>
        <taxon>Liliopsida</taxon>
        <taxon>Poales</taxon>
        <taxon>Poaceae</taxon>
        <taxon>BOP clade</taxon>
        <taxon>Pooideae</taxon>
        <taxon>Triticodae</taxon>
        <taxon>Triticeae</taxon>
        <taxon>Triticinae</taxon>
        <taxon>Aegilops</taxon>
    </lineage>
</organism>
<reference evidence="2" key="4">
    <citation type="submission" date="2019-03" db="UniProtKB">
        <authorList>
            <consortium name="EnsemblPlants"/>
        </authorList>
    </citation>
    <scope>IDENTIFICATION</scope>
</reference>
<feature type="compositionally biased region" description="Pro residues" evidence="1">
    <location>
        <begin position="18"/>
        <end position="29"/>
    </location>
</feature>
<reference evidence="3" key="2">
    <citation type="journal article" date="2017" name="Nat. Plants">
        <title>The Aegilops tauschii genome reveals multiple impacts of transposons.</title>
        <authorList>
            <person name="Zhao G."/>
            <person name="Zou C."/>
            <person name="Li K."/>
            <person name="Wang K."/>
            <person name="Li T."/>
            <person name="Gao L."/>
            <person name="Zhang X."/>
            <person name="Wang H."/>
            <person name="Yang Z."/>
            <person name="Liu X."/>
            <person name="Jiang W."/>
            <person name="Mao L."/>
            <person name="Kong X."/>
            <person name="Jiao Y."/>
            <person name="Jia J."/>
        </authorList>
    </citation>
    <scope>NUCLEOTIDE SEQUENCE [LARGE SCALE GENOMIC DNA]</scope>
    <source>
        <strain evidence="3">cv. AL8/78</strain>
    </source>
</reference>
<reference evidence="2" key="3">
    <citation type="journal article" date="2017" name="Nature">
        <title>Genome sequence of the progenitor of the wheat D genome Aegilops tauschii.</title>
        <authorList>
            <person name="Luo M.C."/>
            <person name="Gu Y.Q."/>
            <person name="Puiu D."/>
            <person name="Wang H."/>
            <person name="Twardziok S.O."/>
            <person name="Deal K.R."/>
            <person name="Huo N."/>
            <person name="Zhu T."/>
            <person name="Wang L."/>
            <person name="Wang Y."/>
            <person name="McGuire P.E."/>
            <person name="Liu S."/>
            <person name="Long H."/>
            <person name="Ramasamy R.K."/>
            <person name="Rodriguez J.C."/>
            <person name="Van S.L."/>
            <person name="Yuan L."/>
            <person name="Wang Z."/>
            <person name="Xia Z."/>
            <person name="Xiao L."/>
            <person name="Anderson O.D."/>
            <person name="Ouyang S."/>
            <person name="Liang Y."/>
            <person name="Zimin A.V."/>
            <person name="Pertea G."/>
            <person name="Qi P."/>
            <person name="Bennetzen J.L."/>
            <person name="Dai X."/>
            <person name="Dawson M.W."/>
            <person name="Muller H.G."/>
            <person name="Kugler K."/>
            <person name="Rivarola-Duarte L."/>
            <person name="Spannagl M."/>
            <person name="Mayer K.F.X."/>
            <person name="Lu F.H."/>
            <person name="Bevan M.W."/>
            <person name="Leroy P."/>
            <person name="Li P."/>
            <person name="You F.M."/>
            <person name="Sun Q."/>
            <person name="Liu Z."/>
            <person name="Lyons E."/>
            <person name="Wicker T."/>
            <person name="Salzberg S.L."/>
            <person name="Devos K.M."/>
            <person name="Dvorak J."/>
        </authorList>
    </citation>
    <scope>NUCLEOTIDE SEQUENCE [LARGE SCALE GENOMIC DNA]</scope>
    <source>
        <strain evidence="2">cv. AL8/78</strain>
    </source>
</reference>
<accession>A0A453BY72</accession>